<dbReference type="PROSITE" id="PS51318">
    <property type="entry name" value="TAT"/>
    <property type="match status" value="1"/>
</dbReference>
<organism evidence="11 12">
    <name type="scientific">Tsukamurella soli</name>
    <dbReference type="NCBI Taxonomy" id="644556"/>
    <lineage>
        <taxon>Bacteria</taxon>
        <taxon>Bacillati</taxon>
        <taxon>Actinomycetota</taxon>
        <taxon>Actinomycetes</taxon>
        <taxon>Mycobacteriales</taxon>
        <taxon>Tsukamurellaceae</taxon>
        <taxon>Tsukamurella</taxon>
    </lineage>
</organism>
<dbReference type="InterPro" id="IPR048328">
    <property type="entry name" value="Dyp_perox_C"/>
</dbReference>
<protein>
    <submittedName>
        <fullName evidence="11">Iron uptake transporter deferrochelatase/peroxidase subunit</fullName>
    </submittedName>
</protein>
<evidence type="ECO:0000256" key="6">
    <source>
        <dbReference type="ARBA" id="ARBA00023002"/>
    </source>
</evidence>
<feature type="domain" description="Dyp-type peroxidase N-terminal" evidence="9">
    <location>
        <begin position="58"/>
        <end position="226"/>
    </location>
</feature>
<sequence>MAEDIAGSPGPSRRDVLRRGLFLGGAAVVGGAVGAVADHVAEHHDGGGDTVPFYGAHQGGVVTDTQQNTVIASFDLHTTSRDEVVEVLRRWTALAASLAHGDSTTVPIYTPKDVSDSYSNTTQISTTSDSLEAWQVGPSRLTVTIGFGRGLFLSEGKDRYGIASRMPEELVELPHFAGDELDPAQSDGDLFLQACGDDLQVVFHAVRSIARISPDVAALRWTQIGYSPSNKAGTPRNLMGFKDGTINSNAHPPADLDSTLWAPADGQSWMRGGTYLVYRRIRMSLEHWDRLQVGDQEKVIGRQKVSGAPLGARDEFDALDLDTRGSDGAPAIPVDAHVRLAAPETNDGAVLIRRAFAYNNGTTQFTERWPPWRQALEYDAGLLFLGYQQDPRKSFVAINSKLAINDALNQFTTHTASAVFAIPPGASGPGHWVGETLFA</sequence>
<dbReference type="Proteomes" id="UP001500635">
    <property type="component" value="Unassembled WGS sequence"/>
</dbReference>
<keyword evidence="4" id="KW-0479">Metal-binding</keyword>
<comment type="similarity">
    <text evidence="8">Belongs to the DyP-type peroxidase family.</text>
</comment>
<keyword evidence="3" id="KW-0349">Heme</keyword>
<dbReference type="Pfam" id="PF04261">
    <property type="entry name" value="Dyp_perox_N"/>
    <property type="match status" value="1"/>
</dbReference>
<gene>
    <name evidence="11" type="primary">efeB_2</name>
    <name evidence="11" type="ORF">GCM10023147_41780</name>
</gene>
<evidence type="ECO:0000256" key="8">
    <source>
        <dbReference type="ARBA" id="ARBA00025737"/>
    </source>
</evidence>
<comment type="caution">
    <text evidence="11">The sequence shown here is derived from an EMBL/GenBank/DDBJ whole genome shotgun (WGS) entry which is preliminary data.</text>
</comment>
<dbReference type="InterPro" id="IPR006314">
    <property type="entry name" value="Dyp_peroxidase"/>
</dbReference>
<reference evidence="12" key="1">
    <citation type="journal article" date="2019" name="Int. J. Syst. Evol. Microbiol.">
        <title>The Global Catalogue of Microorganisms (GCM) 10K type strain sequencing project: providing services to taxonomists for standard genome sequencing and annotation.</title>
        <authorList>
            <consortium name="The Broad Institute Genomics Platform"/>
            <consortium name="The Broad Institute Genome Sequencing Center for Infectious Disease"/>
            <person name="Wu L."/>
            <person name="Ma J."/>
        </authorList>
    </citation>
    <scope>NUCLEOTIDE SEQUENCE [LARGE SCALE GENOMIC DNA]</scope>
    <source>
        <strain evidence="12">JCM 17688</strain>
    </source>
</reference>
<evidence type="ECO:0000259" key="9">
    <source>
        <dbReference type="Pfam" id="PF04261"/>
    </source>
</evidence>
<dbReference type="PROSITE" id="PS51404">
    <property type="entry name" value="DYP_PEROXIDASE"/>
    <property type="match status" value="1"/>
</dbReference>
<comment type="cofactor">
    <cofactor evidence="1">
        <name>heme b</name>
        <dbReference type="ChEBI" id="CHEBI:60344"/>
    </cofactor>
</comment>
<evidence type="ECO:0000256" key="5">
    <source>
        <dbReference type="ARBA" id="ARBA00022729"/>
    </source>
</evidence>
<evidence type="ECO:0000256" key="2">
    <source>
        <dbReference type="ARBA" id="ARBA00022559"/>
    </source>
</evidence>
<keyword evidence="2" id="KW-0575">Peroxidase</keyword>
<evidence type="ECO:0000256" key="1">
    <source>
        <dbReference type="ARBA" id="ARBA00001970"/>
    </source>
</evidence>
<dbReference type="InterPro" id="IPR011008">
    <property type="entry name" value="Dimeric_a/b-barrel"/>
</dbReference>
<dbReference type="InterPro" id="IPR048327">
    <property type="entry name" value="Dyp_perox_N"/>
</dbReference>
<keyword evidence="5" id="KW-0732">Signal</keyword>
<keyword evidence="12" id="KW-1185">Reference proteome</keyword>
<accession>A0ABP8K7B4</accession>
<evidence type="ECO:0000313" key="12">
    <source>
        <dbReference type="Proteomes" id="UP001500635"/>
    </source>
</evidence>
<dbReference type="EMBL" id="BAABFR010000091">
    <property type="protein sequence ID" value="GAA4401803.1"/>
    <property type="molecule type" value="Genomic_DNA"/>
</dbReference>
<evidence type="ECO:0000256" key="4">
    <source>
        <dbReference type="ARBA" id="ARBA00022723"/>
    </source>
</evidence>
<dbReference type="PANTHER" id="PTHR30521">
    <property type="entry name" value="DEFERROCHELATASE/PEROXIDASE"/>
    <property type="match status" value="1"/>
</dbReference>
<feature type="domain" description="Dyp-type peroxidase C-terminal" evidence="10">
    <location>
        <begin position="234"/>
        <end position="426"/>
    </location>
</feature>
<name>A0ABP8K7B4_9ACTN</name>
<evidence type="ECO:0000256" key="3">
    <source>
        <dbReference type="ARBA" id="ARBA00022617"/>
    </source>
</evidence>
<dbReference type="RefSeq" id="WP_344999705.1">
    <property type="nucleotide sequence ID" value="NZ_BAABFR010000091.1"/>
</dbReference>
<evidence type="ECO:0000313" key="11">
    <source>
        <dbReference type="EMBL" id="GAA4401803.1"/>
    </source>
</evidence>
<dbReference type="SUPFAM" id="SSF54909">
    <property type="entry name" value="Dimeric alpha+beta barrel"/>
    <property type="match status" value="1"/>
</dbReference>
<evidence type="ECO:0000259" key="10">
    <source>
        <dbReference type="Pfam" id="PF20628"/>
    </source>
</evidence>
<dbReference type="NCBIfam" id="TIGR01413">
    <property type="entry name" value="Dyp_perox_fam"/>
    <property type="match status" value="1"/>
</dbReference>
<dbReference type="Pfam" id="PF20628">
    <property type="entry name" value="Dyp_perox_C"/>
    <property type="match status" value="1"/>
</dbReference>
<keyword evidence="6" id="KW-0560">Oxidoreductase</keyword>
<proteinExistence type="inferred from homology"/>
<keyword evidence="7" id="KW-0408">Iron</keyword>
<evidence type="ECO:0000256" key="7">
    <source>
        <dbReference type="ARBA" id="ARBA00023004"/>
    </source>
</evidence>
<dbReference type="PANTHER" id="PTHR30521:SF4">
    <property type="entry name" value="DEFERROCHELATASE"/>
    <property type="match status" value="1"/>
</dbReference>
<dbReference type="InterPro" id="IPR006311">
    <property type="entry name" value="TAT_signal"/>
</dbReference>